<dbReference type="Proteomes" id="UP000784294">
    <property type="component" value="Unassembled WGS sequence"/>
</dbReference>
<comment type="caution">
    <text evidence="2">The sequence shown here is derived from an EMBL/GenBank/DDBJ whole genome shotgun (WGS) entry which is preliminary data.</text>
</comment>
<evidence type="ECO:0000313" key="2">
    <source>
        <dbReference type="EMBL" id="VEL23611.1"/>
    </source>
</evidence>
<feature type="region of interest" description="Disordered" evidence="1">
    <location>
        <begin position="54"/>
        <end position="85"/>
    </location>
</feature>
<feature type="region of interest" description="Disordered" evidence="1">
    <location>
        <begin position="102"/>
        <end position="144"/>
    </location>
</feature>
<reference evidence="2" key="1">
    <citation type="submission" date="2018-11" db="EMBL/GenBank/DDBJ databases">
        <authorList>
            <consortium name="Pathogen Informatics"/>
        </authorList>
    </citation>
    <scope>NUCLEOTIDE SEQUENCE</scope>
</reference>
<evidence type="ECO:0000313" key="3">
    <source>
        <dbReference type="Proteomes" id="UP000784294"/>
    </source>
</evidence>
<gene>
    <name evidence="2" type="ORF">PXEA_LOCUS17051</name>
</gene>
<evidence type="ECO:0000256" key="1">
    <source>
        <dbReference type="SAM" id="MobiDB-lite"/>
    </source>
</evidence>
<name>A0A448WYX4_9PLAT</name>
<feature type="region of interest" description="Disordered" evidence="1">
    <location>
        <begin position="1"/>
        <end position="22"/>
    </location>
</feature>
<feature type="compositionally biased region" description="Basic and acidic residues" evidence="1">
    <location>
        <begin position="1"/>
        <end position="10"/>
    </location>
</feature>
<organism evidence="2 3">
    <name type="scientific">Protopolystoma xenopodis</name>
    <dbReference type="NCBI Taxonomy" id="117903"/>
    <lineage>
        <taxon>Eukaryota</taxon>
        <taxon>Metazoa</taxon>
        <taxon>Spiralia</taxon>
        <taxon>Lophotrochozoa</taxon>
        <taxon>Platyhelminthes</taxon>
        <taxon>Monogenea</taxon>
        <taxon>Polyopisthocotylea</taxon>
        <taxon>Polystomatidea</taxon>
        <taxon>Polystomatidae</taxon>
        <taxon>Protopolystoma</taxon>
    </lineage>
</organism>
<dbReference type="EMBL" id="CAAALY010062858">
    <property type="protein sequence ID" value="VEL23611.1"/>
    <property type="molecule type" value="Genomic_DNA"/>
</dbReference>
<protein>
    <submittedName>
        <fullName evidence="2">Uncharacterized protein</fullName>
    </submittedName>
</protein>
<accession>A0A448WYX4</accession>
<feature type="compositionally biased region" description="Low complexity" evidence="1">
    <location>
        <begin position="63"/>
        <end position="83"/>
    </location>
</feature>
<proteinExistence type="predicted"/>
<dbReference type="AlphaFoldDB" id="A0A448WYX4"/>
<sequence length="175" mass="19336">MTADGTRFERVAGQPDLPVPPTRAHQLKLSGGVGWNNHGPAPLGPCHQQARTLRRRRSRSGRRQVTTASGAVAAGAGVGQSQTRDLRWLPESRRFSEAVTTRLRNRITPHRPPACRPRQDSTRNHSARRPRRLPVKERPSGDEASAGRLASILAFPIKLPVCRFAFHTADLLPKD</sequence>
<keyword evidence="3" id="KW-1185">Reference proteome</keyword>